<reference evidence="1 2" key="1">
    <citation type="submission" date="2024-02" db="EMBL/GenBank/DDBJ databases">
        <title>complete genome of Flavobacterium ginsenosidimutans Str. YTB16.</title>
        <authorList>
            <person name="Wang Q."/>
        </authorList>
    </citation>
    <scope>NUCLEOTIDE SEQUENCE [LARGE SCALE GENOMIC DNA]</scope>
    <source>
        <strain evidence="1 2">YTB16</strain>
    </source>
</reference>
<proteinExistence type="predicted"/>
<protein>
    <recommendedName>
        <fullName evidence="3">SnoaL-like domain-containing protein</fullName>
    </recommendedName>
</protein>
<evidence type="ECO:0008006" key="3">
    <source>
        <dbReference type="Google" id="ProtNLM"/>
    </source>
</evidence>
<dbReference type="InterPro" id="IPR032710">
    <property type="entry name" value="NTF2-like_dom_sf"/>
</dbReference>
<name>A0ABZ2Q516_9FLAO</name>
<dbReference type="Proteomes" id="UP001447857">
    <property type="component" value="Chromosome"/>
</dbReference>
<sequence length="133" mass="15807">MVEKNIEEAIKDRLRNGFKNWNEGYDAWLEWCNTLYEPDAHYNVDGKRLTLQEYKDYMGEFFKAYEIELGNFYNMLVEDNWCGIRYSVQIKDKRTGEKFQQMSFEFVQFKNNPAPIGARVVEGWAVSDHPLNA</sequence>
<keyword evidence="2" id="KW-1185">Reference proteome</keyword>
<evidence type="ECO:0000313" key="1">
    <source>
        <dbReference type="EMBL" id="WXK48395.1"/>
    </source>
</evidence>
<evidence type="ECO:0000313" key="2">
    <source>
        <dbReference type="Proteomes" id="UP001447857"/>
    </source>
</evidence>
<dbReference type="EMBL" id="CP147988">
    <property type="protein sequence ID" value="WXK48395.1"/>
    <property type="molecule type" value="Genomic_DNA"/>
</dbReference>
<dbReference type="Gene3D" id="3.10.450.50">
    <property type="match status" value="1"/>
</dbReference>
<accession>A0ABZ2Q516</accession>
<organism evidence="1 2">
    <name type="scientific">Flavobacterium ginsenosidimutans</name>
    <dbReference type="NCBI Taxonomy" id="687844"/>
    <lineage>
        <taxon>Bacteria</taxon>
        <taxon>Pseudomonadati</taxon>
        <taxon>Bacteroidota</taxon>
        <taxon>Flavobacteriia</taxon>
        <taxon>Flavobacteriales</taxon>
        <taxon>Flavobacteriaceae</taxon>
        <taxon>Flavobacterium</taxon>
    </lineage>
</organism>
<dbReference type="SUPFAM" id="SSF54427">
    <property type="entry name" value="NTF2-like"/>
    <property type="match status" value="1"/>
</dbReference>
<gene>
    <name evidence="1" type="ORF">V6624_15305</name>
</gene>
<dbReference type="RefSeq" id="WP_338839185.1">
    <property type="nucleotide sequence ID" value="NZ_CP147988.1"/>
</dbReference>